<dbReference type="PANTHER" id="PTHR37310">
    <property type="entry name" value="CYTOPLASMIC PROTEIN-RELATED"/>
    <property type="match status" value="1"/>
</dbReference>
<proteinExistence type="predicted"/>
<gene>
    <name evidence="1" type="ORF">A9C19_15985</name>
</gene>
<protein>
    <submittedName>
        <fullName evidence="1">Four-helix bundle copper-binding protein</fullName>
    </submittedName>
</protein>
<keyword evidence="2" id="KW-1185">Reference proteome</keyword>
<accession>A0A1L3MUW5</accession>
<sequence length="120" mass="13728">MYTKAYKEEWNVNHQQIQECIQACIEAMTASNACYSACLEEDHVKEMTECIKLDRECADICRVAITSMQTHSPFMMEICKLCADVCEACAKECDKHPHDHCRKCAEACYRCANLCRNMSA</sequence>
<dbReference type="Pfam" id="PF03860">
    <property type="entry name" value="Csp"/>
    <property type="match status" value="1"/>
</dbReference>
<organism evidence="1 2">
    <name type="scientific">Bacillus weihaiensis</name>
    <dbReference type="NCBI Taxonomy" id="1547283"/>
    <lineage>
        <taxon>Bacteria</taxon>
        <taxon>Bacillati</taxon>
        <taxon>Bacillota</taxon>
        <taxon>Bacilli</taxon>
        <taxon>Bacillales</taxon>
        <taxon>Bacillaceae</taxon>
        <taxon>Bacillus</taxon>
    </lineage>
</organism>
<evidence type="ECO:0000313" key="1">
    <source>
        <dbReference type="EMBL" id="APH06119.1"/>
    </source>
</evidence>
<dbReference type="KEGG" id="bwh:A9C19_15985"/>
<evidence type="ECO:0000313" key="2">
    <source>
        <dbReference type="Proteomes" id="UP000181936"/>
    </source>
</evidence>
<dbReference type="STRING" id="1547283.A9C19_15985"/>
<reference evidence="1 2" key="1">
    <citation type="journal article" date="2016" name="Sci. Rep.">
        <title>Complete genome sequence and transcriptomic analysis of a novel marine strain Bacillus weihaiensis reveals the mechanism of brown algae degradation.</title>
        <authorList>
            <person name="Zhu Y."/>
            <person name="Chen P."/>
            <person name="Bao Y."/>
            <person name="Men Y."/>
            <person name="Zeng Y."/>
            <person name="Yang J."/>
            <person name="Sun J."/>
            <person name="Sun Y."/>
        </authorList>
    </citation>
    <scope>NUCLEOTIDE SEQUENCE [LARGE SCALE GENOMIC DNA]</scope>
    <source>
        <strain evidence="1 2">Alg07</strain>
    </source>
</reference>
<dbReference type="Proteomes" id="UP000181936">
    <property type="component" value="Chromosome"/>
</dbReference>
<dbReference type="CDD" id="cd08026">
    <property type="entry name" value="DUF326"/>
    <property type="match status" value="1"/>
</dbReference>
<dbReference type="InterPro" id="IPR005560">
    <property type="entry name" value="Csp_YhjQ"/>
</dbReference>
<dbReference type="OrthoDB" id="5396211at2"/>
<dbReference type="EMBL" id="CP016020">
    <property type="protein sequence ID" value="APH06119.1"/>
    <property type="molecule type" value="Genomic_DNA"/>
</dbReference>
<dbReference type="PANTHER" id="PTHR37310:SF1">
    <property type="entry name" value="CYTOPLASMIC PROTEIN"/>
    <property type="match status" value="1"/>
</dbReference>
<dbReference type="AlphaFoldDB" id="A0A1L3MUW5"/>
<dbReference type="Gene3D" id="1.20.1270.360">
    <property type="match status" value="1"/>
</dbReference>
<name>A0A1L3MUW5_9BACI</name>
<dbReference type="InterPro" id="IPR044543">
    <property type="entry name" value="YHJQ-like"/>
</dbReference>